<protein>
    <recommendedName>
        <fullName evidence="7">EF-hand domain-containing protein</fullName>
    </recommendedName>
</protein>
<feature type="domain" description="EF-hand" evidence="7">
    <location>
        <begin position="38"/>
        <end position="73"/>
    </location>
</feature>
<dbReference type="PROSITE" id="PS00018">
    <property type="entry name" value="EF_HAND_1"/>
    <property type="match status" value="4"/>
</dbReference>
<dbReference type="FunFam" id="1.10.238.10:FF:000034">
    <property type="entry name" value="Calmodulin"/>
    <property type="match status" value="1"/>
</dbReference>
<proteinExistence type="inferred from homology"/>
<dbReference type="CDD" id="cd00051">
    <property type="entry name" value="EFh"/>
    <property type="match status" value="2"/>
</dbReference>
<evidence type="ECO:0000313" key="8">
    <source>
        <dbReference type="EMBL" id="KAG6484721.1"/>
    </source>
</evidence>
<comment type="function">
    <text evidence="1">Potential calcium sensor.</text>
</comment>
<evidence type="ECO:0000256" key="3">
    <source>
        <dbReference type="ARBA" id="ARBA00022481"/>
    </source>
</evidence>
<comment type="caution">
    <text evidence="8">The sequence shown here is derived from an EMBL/GenBank/DDBJ whole genome shotgun (WGS) entry which is preliminary data.</text>
</comment>
<dbReference type="PANTHER" id="PTHR23048:SF53">
    <property type="entry name" value="CALMODULIN"/>
    <property type="match status" value="1"/>
</dbReference>
<dbReference type="FunFam" id="1.10.238.10:FF:000251">
    <property type="entry name" value="Calmodulin-related protein 97A"/>
    <property type="match status" value="1"/>
</dbReference>
<evidence type="ECO:0000259" key="7">
    <source>
        <dbReference type="PROSITE" id="PS50222"/>
    </source>
</evidence>
<keyword evidence="4" id="KW-0479">Metal-binding</keyword>
<dbReference type="SMART" id="SM00054">
    <property type="entry name" value="EFh"/>
    <property type="match status" value="4"/>
</dbReference>
<evidence type="ECO:0000256" key="1">
    <source>
        <dbReference type="ARBA" id="ARBA00003291"/>
    </source>
</evidence>
<name>A0A8J5FSG1_ZINOF</name>
<comment type="similarity">
    <text evidence="2">Belongs to the calmodulin family.</text>
</comment>
<dbReference type="GO" id="GO:0005509">
    <property type="term" value="F:calcium ion binding"/>
    <property type="evidence" value="ECO:0007669"/>
    <property type="project" value="InterPro"/>
</dbReference>
<feature type="domain" description="EF-hand" evidence="7">
    <location>
        <begin position="111"/>
        <end position="145"/>
    </location>
</feature>
<keyword evidence="9" id="KW-1185">Reference proteome</keyword>
<dbReference type="GO" id="GO:0016460">
    <property type="term" value="C:myosin II complex"/>
    <property type="evidence" value="ECO:0007669"/>
    <property type="project" value="TreeGrafter"/>
</dbReference>
<dbReference type="OrthoDB" id="26525at2759"/>
<dbReference type="PROSITE" id="PS50222">
    <property type="entry name" value="EF_HAND_2"/>
    <property type="match status" value="4"/>
</dbReference>
<gene>
    <name evidence="8" type="ORF">ZIOFF_053244</name>
</gene>
<dbReference type="Pfam" id="PF13499">
    <property type="entry name" value="EF-hand_7"/>
    <property type="match status" value="2"/>
</dbReference>
<keyword evidence="6" id="KW-0106">Calcium</keyword>
<evidence type="ECO:0000256" key="6">
    <source>
        <dbReference type="ARBA" id="ARBA00022837"/>
    </source>
</evidence>
<dbReference type="Proteomes" id="UP000734854">
    <property type="component" value="Unassembled WGS sequence"/>
</dbReference>
<dbReference type="InterPro" id="IPR050230">
    <property type="entry name" value="CALM/Myosin/TropC-like"/>
</dbReference>
<dbReference type="EMBL" id="JACMSC010000015">
    <property type="protein sequence ID" value="KAG6484721.1"/>
    <property type="molecule type" value="Genomic_DNA"/>
</dbReference>
<evidence type="ECO:0000256" key="5">
    <source>
        <dbReference type="ARBA" id="ARBA00022737"/>
    </source>
</evidence>
<feature type="domain" description="EF-hand" evidence="7">
    <location>
        <begin position="2"/>
        <end position="37"/>
    </location>
</feature>
<dbReference type="GO" id="GO:0005737">
    <property type="term" value="C:cytoplasm"/>
    <property type="evidence" value="ECO:0007669"/>
    <property type="project" value="UniProtKB-ARBA"/>
</dbReference>
<organism evidence="8 9">
    <name type="scientific">Zingiber officinale</name>
    <name type="common">Ginger</name>
    <name type="synonym">Amomum zingiber</name>
    <dbReference type="NCBI Taxonomy" id="94328"/>
    <lineage>
        <taxon>Eukaryota</taxon>
        <taxon>Viridiplantae</taxon>
        <taxon>Streptophyta</taxon>
        <taxon>Embryophyta</taxon>
        <taxon>Tracheophyta</taxon>
        <taxon>Spermatophyta</taxon>
        <taxon>Magnoliopsida</taxon>
        <taxon>Liliopsida</taxon>
        <taxon>Zingiberales</taxon>
        <taxon>Zingiberaceae</taxon>
        <taxon>Zingiber</taxon>
    </lineage>
</organism>
<reference evidence="8 9" key="1">
    <citation type="submission" date="2020-08" db="EMBL/GenBank/DDBJ databases">
        <title>Plant Genome Project.</title>
        <authorList>
            <person name="Zhang R.-G."/>
        </authorList>
    </citation>
    <scope>NUCLEOTIDE SEQUENCE [LARGE SCALE GENOMIC DNA]</scope>
    <source>
        <tissue evidence="8">Rhizome</tissue>
    </source>
</reference>
<evidence type="ECO:0000256" key="2">
    <source>
        <dbReference type="ARBA" id="ARBA00009763"/>
    </source>
</evidence>
<feature type="domain" description="EF-hand" evidence="7">
    <location>
        <begin position="75"/>
        <end position="110"/>
    </location>
</feature>
<evidence type="ECO:0000313" key="9">
    <source>
        <dbReference type="Proteomes" id="UP000734854"/>
    </source>
</evidence>
<dbReference type="InterPro" id="IPR018247">
    <property type="entry name" value="EF_Hand_1_Ca_BS"/>
</dbReference>
<evidence type="ECO:0000256" key="4">
    <source>
        <dbReference type="ARBA" id="ARBA00022723"/>
    </source>
</evidence>
<dbReference type="InterPro" id="IPR002048">
    <property type="entry name" value="EF_hand_dom"/>
</dbReference>
<sequence length="145" mass="16434">MDLTAGHKEAFSLFDKDGDGCITVEELADVVRSLGHDPTKQELQDMIMEVDVNGNGTIEFNEFLSIMDRKMKEVEAEEELREAFNVFDIDQNGFISASELMKVMISLGDDVTSEQVLEMIREADMDGDGQVNFDEFTRMMMFLKS</sequence>
<keyword evidence="3" id="KW-0488">Methylation</keyword>
<accession>A0A8J5FSG1</accession>
<dbReference type="PANTHER" id="PTHR23048">
    <property type="entry name" value="MYOSIN LIGHT CHAIN 1, 3"/>
    <property type="match status" value="1"/>
</dbReference>
<dbReference type="AlphaFoldDB" id="A0A8J5FSG1"/>
<keyword evidence="5" id="KW-0677">Repeat</keyword>